<dbReference type="AlphaFoldDB" id="A0A0C2MWC7"/>
<accession>A0A0C2MWC7</accession>
<gene>
    <name evidence="1" type="ORF">RF11_13482</name>
</gene>
<comment type="caution">
    <text evidence="1">The sequence shown here is derived from an EMBL/GenBank/DDBJ whole genome shotgun (WGS) entry which is preliminary data.</text>
</comment>
<protein>
    <submittedName>
        <fullName evidence="1">Uncharacterized protein</fullName>
    </submittedName>
</protein>
<keyword evidence="2" id="KW-1185">Reference proteome</keyword>
<evidence type="ECO:0000313" key="1">
    <source>
        <dbReference type="EMBL" id="KII71626.1"/>
    </source>
</evidence>
<organism evidence="1 2">
    <name type="scientific">Thelohanellus kitauei</name>
    <name type="common">Myxosporean</name>
    <dbReference type="NCBI Taxonomy" id="669202"/>
    <lineage>
        <taxon>Eukaryota</taxon>
        <taxon>Metazoa</taxon>
        <taxon>Cnidaria</taxon>
        <taxon>Myxozoa</taxon>
        <taxon>Myxosporea</taxon>
        <taxon>Bivalvulida</taxon>
        <taxon>Platysporina</taxon>
        <taxon>Myxobolidae</taxon>
        <taxon>Thelohanellus</taxon>
    </lineage>
</organism>
<sequence length="152" mass="16854">MLACGGSLNPYIDVNETNIITSSYSVVTIRNSFLPKLVILASEYHIIVQLCSSKFKGVARIAKLKIFTRSLHDRGNASCESLISIFGTRYHICEERTRCAKSEMLVLGNENNGNTTAGGATNLGFSIRQGICKIQTDREDSILIAFRNRMFN</sequence>
<proteinExistence type="predicted"/>
<dbReference type="EMBL" id="JWZT01001684">
    <property type="protein sequence ID" value="KII71626.1"/>
    <property type="molecule type" value="Genomic_DNA"/>
</dbReference>
<evidence type="ECO:0000313" key="2">
    <source>
        <dbReference type="Proteomes" id="UP000031668"/>
    </source>
</evidence>
<dbReference type="Proteomes" id="UP000031668">
    <property type="component" value="Unassembled WGS sequence"/>
</dbReference>
<reference evidence="1 2" key="1">
    <citation type="journal article" date="2014" name="Genome Biol. Evol.">
        <title>The genome of the myxosporean Thelohanellus kitauei shows adaptations to nutrient acquisition within its fish host.</title>
        <authorList>
            <person name="Yang Y."/>
            <person name="Xiong J."/>
            <person name="Zhou Z."/>
            <person name="Huo F."/>
            <person name="Miao W."/>
            <person name="Ran C."/>
            <person name="Liu Y."/>
            <person name="Zhang J."/>
            <person name="Feng J."/>
            <person name="Wang M."/>
            <person name="Wang M."/>
            <person name="Wang L."/>
            <person name="Yao B."/>
        </authorList>
    </citation>
    <scope>NUCLEOTIDE SEQUENCE [LARGE SCALE GENOMIC DNA]</scope>
    <source>
        <strain evidence="1">Wuqing</strain>
    </source>
</reference>
<name>A0A0C2MWC7_THEKT</name>